<protein>
    <submittedName>
        <fullName evidence="7">Class I SAM-dependent methyltransferase</fullName>
    </submittedName>
</protein>
<accession>A0ABT4V1T6</accession>
<dbReference type="Gene3D" id="3.40.50.150">
    <property type="entry name" value="Vaccinia Virus protein VP39"/>
    <property type="match status" value="1"/>
</dbReference>
<evidence type="ECO:0000256" key="2">
    <source>
        <dbReference type="ARBA" id="ARBA00022603"/>
    </source>
</evidence>
<dbReference type="Pfam" id="PF13649">
    <property type="entry name" value="Methyltransf_25"/>
    <property type="match status" value="1"/>
</dbReference>
<sequence>MSDSTAVDPSNVDQLRAWDGNQGEFWTSRADRFNEGVAGYQDRFLDAAEIDRASTVLDIGCGSGQTTRDAARRAVDGSVLGVDLSSSMIELARRLAARDELSNVAFEQVDAQVHDFPEQHFDVAISRHGVMFFGDPLAAFRNIARAVRPGGRLALLTWQPVERIEWMTAFRTLLAAGRELPLPPSTGPSPFSLSDPDAVRELLSAAGFDDVQLHDLAEPMYFGRDVDDACDFIAEQHAWLLADLDADDKSRAIADLRADLADHQTERGVLYDSAAWLVEARRR</sequence>
<proteinExistence type="predicted"/>
<comment type="pathway">
    <text evidence="4">Phospholipid metabolism.</text>
</comment>
<comment type="caution">
    <text evidence="7">The sequence shown here is derived from an EMBL/GenBank/DDBJ whole genome shotgun (WGS) entry which is preliminary data.</text>
</comment>
<evidence type="ECO:0000256" key="5">
    <source>
        <dbReference type="ARBA" id="ARBA00047622"/>
    </source>
</evidence>
<dbReference type="SUPFAM" id="SSF53335">
    <property type="entry name" value="S-adenosyl-L-methionine-dependent methyltransferases"/>
    <property type="match status" value="1"/>
</dbReference>
<name>A0ABT4V1T6_9PSEU</name>
<keyword evidence="3" id="KW-0808">Transferase</keyword>
<feature type="domain" description="Methyltransferase" evidence="6">
    <location>
        <begin position="56"/>
        <end position="151"/>
    </location>
</feature>
<dbReference type="CDD" id="cd02440">
    <property type="entry name" value="AdoMet_MTases"/>
    <property type="match status" value="1"/>
</dbReference>
<comment type="catalytic activity">
    <reaction evidence="5">
        <text>phosphoethanolamine + S-adenosyl-L-methionine = N-methylethanolamine phosphate + S-adenosyl-L-homocysteine + H(+)</text>
        <dbReference type="Rhea" id="RHEA:20365"/>
        <dbReference type="ChEBI" id="CHEBI:15378"/>
        <dbReference type="ChEBI" id="CHEBI:57781"/>
        <dbReference type="ChEBI" id="CHEBI:57856"/>
        <dbReference type="ChEBI" id="CHEBI:58190"/>
        <dbReference type="ChEBI" id="CHEBI:59789"/>
        <dbReference type="EC" id="2.1.1.103"/>
    </reaction>
    <physiologicalReaction direction="left-to-right" evidence="5">
        <dbReference type="Rhea" id="RHEA:20366"/>
    </physiologicalReaction>
</comment>
<dbReference type="EMBL" id="JAQGLA010000027">
    <property type="protein sequence ID" value="MDA3627384.1"/>
    <property type="molecule type" value="Genomic_DNA"/>
</dbReference>
<dbReference type="GO" id="GO:0032259">
    <property type="term" value="P:methylation"/>
    <property type="evidence" value="ECO:0007669"/>
    <property type="project" value="UniProtKB-KW"/>
</dbReference>
<evidence type="ECO:0000256" key="4">
    <source>
        <dbReference type="ARBA" id="ARBA00025707"/>
    </source>
</evidence>
<evidence type="ECO:0000313" key="7">
    <source>
        <dbReference type="EMBL" id="MDA3627384.1"/>
    </source>
</evidence>
<evidence type="ECO:0000313" key="8">
    <source>
        <dbReference type="Proteomes" id="UP001210380"/>
    </source>
</evidence>
<dbReference type="PANTHER" id="PTHR44307">
    <property type="entry name" value="PHOSPHOETHANOLAMINE METHYLTRANSFERASE"/>
    <property type="match status" value="1"/>
</dbReference>
<evidence type="ECO:0000256" key="1">
    <source>
        <dbReference type="ARBA" id="ARBA00005189"/>
    </source>
</evidence>
<keyword evidence="8" id="KW-1185">Reference proteome</keyword>
<keyword evidence="2 7" id="KW-0489">Methyltransferase</keyword>
<dbReference type="InterPro" id="IPR041698">
    <property type="entry name" value="Methyltransf_25"/>
</dbReference>
<gene>
    <name evidence="7" type="ORF">OU415_18200</name>
</gene>
<dbReference type="Proteomes" id="UP001210380">
    <property type="component" value="Unassembled WGS sequence"/>
</dbReference>
<dbReference type="RefSeq" id="WP_270950056.1">
    <property type="nucleotide sequence ID" value="NZ_JAQGLA010000027.1"/>
</dbReference>
<dbReference type="PANTHER" id="PTHR44307:SF2">
    <property type="entry name" value="PHOSPHOETHANOLAMINE METHYLTRANSFERASE ISOFORM X1"/>
    <property type="match status" value="1"/>
</dbReference>
<comment type="pathway">
    <text evidence="1">Lipid metabolism.</text>
</comment>
<dbReference type="InterPro" id="IPR029063">
    <property type="entry name" value="SAM-dependent_MTases_sf"/>
</dbReference>
<evidence type="ECO:0000259" key="6">
    <source>
        <dbReference type="Pfam" id="PF13649"/>
    </source>
</evidence>
<organism evidence="7 8">
    <name type="scientific">Saccharopolyspora oryzae</name>
    <dbReference type="NCBI Taxonomy" id="2997343"/>
    <lineage>
        <taxon>Bacteria</taxon>
        <taxon>Bacillati</taxon>
        <taxon>Actinomycetota</taxon>
        <taxon>Actinomycetes</taxon>
        <taxon>Pseudonocardiales</taxon>
        <taxon>Pseudonocardiaceae</taxon>
        <taxon>Saccharopolyspora</taxon>
    </lineage>
</organism>
<reference evidence="7 8" key="1">
    <citation type="submission" date="2022-11" db="EMBL/GenBank/DDBJ databases">
        <title>Draft genome sequence of Saccharopolyspora sp. WRP15-2 isolated from rhizosphere soils of wild rice in Thailand.</title>
        <authorList>
            <person name="Duangmal K."/>
            <person name="Kammanee S."/>
            <person name="Muangham S."/>
        </authorList>
    </citation>
    <scope>NUCLEOTIDE SEQUENCE [LARGE SCALE GENOMIC DNA]</scope>
    <source>
        <strain evidence="7 8">WRP15-2</strain>
    </source>
</reference>
<evidence type="ECO:0000256" key="3">
    <source>
        <dbReference type="ARBA" id="ARBA00022679"/>
    </source>
</evidence>
<dbReference type="GO" id="GO:0008168">
    <property type="term" value="F:methyltransferase activity"/>
    <property type="evidence" value="ECO:0007669"/>
    <property type="project" value="UniProtKB-KW"/>
</dbReference>